<dbReference type="Proteomes" id="UP000827721">
    <property type="component" value="Unassembled WGS sequence"/>
</dbReference>
<feature type="compositionally biased region" description="Basic and acidic residues" evidence="1">
    <location>
        <begin position="296"/>
        <end position="312"/>
    </location>
</feature>
<protein>
    <submittedName>
        <fullName evidence="2">Uncharacterized protein</fullName>
    </submittedName>
</protein>
<feature type="compositionally biased region" description="Basic residues" evidence="1">
    <location>
        <begin position="642"/>
        <end position="651"/>
    </location>
</feature>
<dbReference type="EMBL" id="JAFEMO010000002">
    <property type="protein sequence ID" value="KAH7575494.1"/>
    <property type="molecule type" value="Genomic_DNA"/>
</dbReference>
<feature type="region of interest" description="Disordered" evidence="1">
    <location>
        <begin position="688"/>
        <end position="739"/>
    </location>
</feature>
<feature type="compositionally biased region" description="Basic and acidic residues" evidence="1">
    <location>
        <begin position="719"/>
        <end position="730"/>
    </location>
</feature>
<gene>
    <name evidence="2" type="ORF">JRO89_XS02G0123200</name>
</gene>
<dbReference type="PANTHER" id="PTHR37241">
    <property type="entry name" value="NEUROFILAMENT HEAVY PROTEIN"/>
    <property type="match status" value="1"/>
</dbReference>
<feature type="compositionally biased region" description="Low complexity" evidence="1">
    <location>
        <begin position="699"/>
        <end position="710"/>
    </location>
</feature>
<organism evidence="2 3">
    <name type="scientific">Xanthoceras sorbifolium</name>
    <dbReference type="NCBI Taxonomy" id="99658"/>
    <lineage>
        <taxon>Eukaryota</taxon>
        <taxon>Viridiplantae</taxon>
        <taxon>Streptophyta</taxon>
        <taxon>Embryophyta</taxon>
        <taxon>Tracheophyta</taxon>
        <taxon>Spermatophyta</taxon>
        <taxon>Magnoliopsida</taxon>
        <taxon>eudicotyledons</taxon>
        <taxon>Gunneridae</taxon>
        <taxon>Pentapetalae</taxon>
        <taxon>rosids</taxon>
        <taxon>malvids</taxon>
        <taxon>Sapindales</taxon>
        <taxon>Sapindaceae</taxon>
        <taxon>Xanthoceroideae</taxon>
        <taxon>Xanthoceras</taxon>
    </lineage>
</organism>
<comment type="caution">
    <text evidence="2">The sequence shown here is derived from an EMBL/GenBank/DDBJ whole genome shotgun (WGS) entry which is preliminary data.</text>
</comment>
<dbReference type="PANTHER" id="PTHR37241:SF1">
    <property type="entry name" value="NEUROFILAMENT HEAVY PROTEIN"/>
    <property type="match status" value="1"/>
</dbReference>
<evidence type="ECO:0000256" key="1">
    <source>
        <dbReference type="SAM" id="MobiDB-lite"/>
    </source>
</evidence>
<feature type="region of interest" description="Disordered" evidence="1">
    <location>
        <begin position="270"/>
        <end position="323"/>
    </location>
</feature>
<feature type="compositionally biased region" description="Polar residues" evidence="1">
    <location>
        <begin position="614"/>
        <end position="627"/>
    </location>
</feature>
<evidence type="ECO:0000313" key="3">
    <source>
        <dbReference type="Proteomes" id="UP000827721"/>
    </source>
</evidence>
<feature type="compositionally biased region" description="Polar residues" evidence="1">
    <location>
        <begin position="135"/>
        <end position="157"/>
    </location>
</feature>
<feature type="region of interest" description="Disordered" evidence="1">
    <location>
        <begin position="340"/>
        <end position="458"/>
    </location>
</feature>
<name>A0ABQ8IFP8_9ROSI</name>
<keyword evidence="3" id="KW-1185">Reference proteome</keyword>
<proteinExistence type="predicted"/>
<feature type="region of interest" description="Disordered" evidence="1">
    <location>
        <begin position="531"/>
        <end position="664"/>
    </location>
</feature>
<accession>A0ABQ8IFP8</accession>
<feature type="compositionally biased region" description="Basic and acidic residues" evidence="1">
    <location>
        <begin position="629"/>
        <end position="641"/>
    </location>
</feature>
<feature type="compositionally biased region" description="Basic and acidic residues" evidence="1">
    <location>
        <begin position="566"/>
        <end position="587"/>
    </location>
</feature>
<feature type="region of interest" description="Disordered" evidence="1">
    <location>
        <begin position="133"/>
        <end position="169"/>
    </location>
</feature>
<feature type="compositionally biased region" description="Basic and acidic residues" evidence="1">
    <location>
        <begin position="383"/>
        <end position="442"/>
    </location>
</feature>
<sequence>MEETQINGSEELGEDFYEKIEAPKFVDLTAPDHFRPGNDDRYWFCLRVGCDQKHEEEMDSEQIYKNFVLRVMAARSPNVRFRKALCRKDPSANVKCPLTVPAKSSKSRISRLAMVSSISQKMVDGKVKARPLLKHTTTPTNEKAKQSSVLSKSLTTPRNKKGLSNPGTFLSVRNPKPTSVAVPKNRVVAKALVFHSPKKAVKIKTSAELSTRMKAICAGMKKLEITGGKKHESGHNKMLPLDASRKQFKGREVKSRVYDSLRSKNCQGKEAKSSKCLKKKNKEKDIEQSCGPAPTKDTENDSSDRETEEKSRNGSLEVCSTLGLQRNEHDGECLVNLKNSEFPLSENKGESMSDDTSRSNLTSLSNCEEKNSGEYDIPSGQDNKTDEGSDSEEKAKSNSEKSKVMTGDYKENATSSGDKENESKAMSNDEKENDSSADDNRKLNQINTSQMEKKKILGKHETYKSIQTVSKGMCKTSKGNSASAVTCAEGVMNYRKPKLTSPKPFRLRTDERQILKEANLEKKLHHNEPLKEITTIAKVPGGSSQRKLKKAVHRNEMCLEQVEYASDARDGSERESDKTKPKDEPLRLRTSCSQTLKGAVRRKQSTTQQRRTVSIDQKTNLATSQIDVDQDRAAKKSEKTFKRTKSLHMKQSRMTQGSESSKKKTISLITPGRLCVIKESSPTIVSSKVVPKPLENGVSPSSKISSSRPSSARRRRTTVPKEPHFHDVHMPKSCTRRVT</sequence>
<evidence type="ECO:0000313" key="2">
    <source>
        <dbReference type="EMBL" id="KAH7575494.1"/>
    </source>
</evidence>
<feature type="compositionally biased region" description="Basic and acidic residues" evidence="1">
    <location>
        <begin position="347"/>
        <end position="357"/>
    </location>
</feature>
<reference evidence="2 3" key="1">
    <citation type="submission" date="2021-02" db="EMBL/GenBank/DDBJ databases">
        <title>Plant Genome Project.</title>
        <authorList>
            <person name="Zhang R.-G."/>
        </authorList>
    </citation>
    <scope>NUCLEOTIDE SEQUENCE [LARGE SCALE GENOMIC DNA]</scope>
    <source>
        <tissue evidence="2">Leaves</tissue>
    </source>
</reference>
<feature type="compositionally biased region" description="Basic and acidic residues" evidence="1">
    <location>
        <begin position="243"/>
        <end position="256"/>
    </location>
</feature>
<feature type="region of interest" description="Disordered" evidence="1">
    <location>
        <begin position="227"/>
        <end position="256"/>
    </location>
</feature>